<evidence type="ECO:0000256" key="3">
    <source>
        <dbReference type="ARBA" id="ARBA00022989"/>
    </source>
</evidence>
<keyword evidence="6" id="KW-1185">Reference proteome</keyword>
<gene>
    <name evidence="5" type="ORF">HYC85_023885</name>
</gene>
<proteinExistence type="predicted"/>
<keyword evidence="4" id="KW-0472">Membrane</keyword>
<organism evidence="5 6">
    <name type="scientific">Camellia sinensis</name>
    <name type="common">Tea plant</name>
    <name type="synonym">Thea sinensis</name>
    <dbReference type="NCBI Taxonomy" id="4442"/>
    <lineage>
        <taxon>Eukaryota</taxon>
        <taxon>Viridiplantae</taxon>
        <taxon>Streptophyta</taxon>
        <taxon>Embryophyta</taxon>
        <taxon>Tracheophyta</taxon>
        <taxon>Spermatophyta</taxon>
        <taxon>Magnoliopsida</taxon>
        <taxon>eudicotyledons</taxon>
        <taxon>Gunneridae</taxon>
        <taxon>Pentapetalae</taxon>
        <taxon>asterids</taxon>
        <taxon>Ericales</taxon>
        <taxon>Theaceae</taxon>
        <taxon>Camellia</taxon>
    </lineage>
</organism>
<evidence type="ECO:0000313" key="6">
    <source>
        <dbReference type="Proteomes" id="UP000593564"/>
    </source>
</evidence>
<dbReference type="PANTHER" id="PTHR16950">
    <property type="entry name" value="ZINC TRANSPORTER SLC39A7 HISTIDINE-RICH MEMBRANE PROTEIN KE4"/>
    <property type="match status" value="1"/>
</dbReference>
<reference evidence="6" key="1">
    <citation type="journal article" date="2020" name="Nat. Commun.">
        <title>Genome assembly of wild tea tree DASZ reveals pedigree and selection history of tea varieties.</title>
        <authorList>
            <person name="Zhang W."/>
            <person name="Zhang Y."/>
            <person name="Qiu H."/>
            <person name="Guo Y."/>
            <person name="Wan H."/>
            <person name="Zhang X."/>
            <person name="Scossa F."/>
            <person name="Alseekh S."/>
            <person name="Zhang Q."/>
            <person name="Wang P."/>
            <person name="Xu L."/>
            <person name="Schmidt M.H."/>
            <person name="Jia X."/>
            <person name="Li D."/>
            <person name="Zhu A."/>
            <person name="Guo F."/>
            <person name="Chen W."/>
            <person name="Ni D."/>
            <person name="Usadel B."/>
            <person name="Fernie A.R."/>
            <person name="Wen W."/>
        </authorList>
    </citation>
    <scope>NUCLEOTIDE SEQUENCE [LARGE SCALE GENOMIC DNA]</scope>
    <source>
        <strain evidence="6">cv. G240</strain>
    </source>
</reference>
<keyword evidence="2" id="KW-0812">Transmembrane</keyword>
<evidence type="ECO:0000256" key="1">
    <source>
        <dbReference type="ARBA" id="ARBA00004141"/>
    </source>
</evidence>
<accession>A0A7J7GJM8</accession>
<dbReference type="InterPro" id="IPR003689">
    <property type="entry name" value="ZIP"/>
</dbReference>
<reference evidence="5 6" key="2">
    <citation type="submission" date="2020-07" db="EMBL/GenBank/DDBJ databases">
        <title>Genome assembly of wild tea tree DASZ reveals pedigree and selection history of tea varieties.</title>
        <authorList>
            <person name="Zhang W."/>
        </authorList>
    </citation>
    <scope>NUCLEOTIDE SEQUENCE [LARGE SCALE GENOMIC DNA]</scope>
    <source>
        <strain evidence="6">cv. G240</strain>
        <tissue evidence="5">Leaf</tissue>
    </source>
</reference>
<keyword evidence="3" id="KW-1133">Transmembrane helix</keyword>
<dbReference type="GO" id="GO:0005385">
    <property type="term" value="F:zinc ion transmembrane transporter activity"/>
    <property type="evidence" value="ECO:0007669"/>
    <property type="project" value="TreeGrafter"/>
</dbReference>
<comment type="subcellular location">
    <subcellularLocation>
        <location evidence="1">Membrane</location>
        <topology evidence="1">Multi-pass membrane protein</topology>
    </subcellularLocation>
</comment>
<dbReference type="PANTHER" id="PTHR16950:SF16">
    <property type="entry name" value="ZINC TRANSPORTER ZIP13"/>
    <property type="match status" value="1"/>
</dbReference>
<sequence length="209" mass="22686">MVVRTYTTKQIVVARTQTTEPNLWRSHRAAVVMMAGGKEIQRGGGGLGYGLTGKERPLLTVGRDGEMVEMMGRWWWCGGVGMDGVKLVLTRVLKGKEQNLNSGIRMLVRSDFSVLKAHFFNFVSALVALARTTLALVMGQDQGQSSLIEQAHLDAEGFMAGGFVYIAVAKVLAEMNNGSSSAIKSTVLQLTSLISGMTITLYALEEEIQ</sequence>
<evidence type="ECO:0000313" key="5">
    <source>
        <dbReference type="EMBL" id="KAF5939626.1"/>
    </source>
</evidence>
<dbReference type="GO" id="GO:0016020">
    <property type="term" value="C:membrane"/>
    <property type="evidence" value="ECO:0007669"/>
    <property type="project" value="UniProtKB-SubCell"/>
</dbReference>
<evidence type="ECO:0000256" key="4">
    <source>
        <dbReference type="ARBA" id="ARBA00023136"/>
    </source>
</evidence>
<name>A0A7J7GJM8_CAMSI</name>
<protein>
    <submittedName>
        <fullName evidence="5">Uncharacterized protein</fullName>
    </submittedName>
</protein>
<dbReference type="Pfam" id="PF02535">
    <property type="entry name" value="Zip"/>
    <property type="match status" value="1"/>
</dbReference>
<evidence type="ECO:0000256" key="2">
    <source>
        <dbReference type="ARBA" id="ARBA00022692"/>
    </source>
</evidence>
<dbReference type="Proteomes" id="UP000593564">
    <property type="component" value="Unassembled WGS sequence"/>
</dbReference>
<dbReference type="AlphaFoldDB" id="A0A7J7GJM8"/>
<dbReference type="EMBL" id="JACBKZ010000011">
    <property type="protein sequence ID" value="KAF5939626.1"/>
    <property type="molecule type" value="Genomic_DNA"/>
</dbReference>
<dbReference type="GO" id="GO:0006882">
    <property type="term" value="P:intracellular zinc ion homeostasis"/>
    <property type="evidence" value="ECO:0007669"/>
    <property type="project" value="TreeGrafter"/>
</dbReference>
<comment type="caution">
    <text evidence="5">The sequence shown here is derived from an EMBL/GenBank/DDBJ whole genome shotgun (WGS) entry which is preliminary data.</text>
</comment>